<dbReference type="InterPro" id="IPR001611">
    <property type="entry name" value="Leu-rich_rpt"/>
</dbReference>
<gene>
    <name evidence="1" type="ORF">FHS27_001663</name>
</gene>
<comment type="caution">
    <text evidence="1">The sequence shown here is derived from an EMBL/GenBank/DDBJ whole genome shotgun (WGS) entry which is preliminary data.</text>
</comment>
<dbReference type="Proteomes" id="UP000536179">
    <property type="component" value="Unassembled WGS sequence"/>
</dbReference>
<protein>
    <recommendedName>
        <fullName evidence="3">Leucine Rich repeats (2 copies)</fullName>
    </recommendedName>
</protein>
<sequence length="604" mass="67311">MPSNDVPHSVVKPNHAVVAFLFALVVASILALPTVGSAADRTTCFLPIGIDSPISDSAPAASPPISGDAAILKSGVSPTEAFRLGPTSRGGDLDWWRYLEVWRAHHEDPEATAIRRWLTIPQNDEVQVTIRRGRVSPKFLPWRAASFVVVQTPHFEILSRADAKTSNRVARDLERFYWTWTQMFFPLWTGRDQAAIGLANWNPTTESVDDYLSKNATSRLTLRRRHRVVLLPDERSYQMTISHPQIAAGRPSTIAASAGFYSDTLSASFFFPQDDTSGMAHETCHQLFEEASDHARSRTTSLNTKDFWLVEGIAGHFESIQTSNRLACVGGWDSPRLQYARYQTLIAQQPIASIAELQGDRREVQRRSDLARWYSHSILQTHFAIDHPSRRPQRSQVYQTLAKIYGVDVSDFACLKQPSDTSRADNDRIDRFLMIDDDHLNDHPIPGSTTAICLAGCEVSLDGWKTIPPLPLVHWFDASRTPIDDAQVSRILVKSSELDQLSLEATKITSNARDTLGRARKLRELDLSWTAIDDSVIESLTADKTIETIWLTGTGVTDASISKLSNCPNLQTIDVQRTRITDTGLKQLQTAIPGLDLNPLQLTP</sequence>
<evidence type="ECO:0008006" key="3">
    <source>
        <dbReference type="Google" id="ProtNLM"/>
    </source>
</evidence>
<keyword evidence="2" id="KW-1185">Reference proteome</keyword>
<evidence type="ECO:0000313" key="1">
    <source>
        <dbReference type="EMBL" id="MBB3205859.1"/>
    </source>
</evidence>
<dbReference type="Pfam" id="PF13516">
    <property type="entry name" value="LRR_6"/>
    <property type="match status" value="2"/>
</dbReference>
<proteinExistence type="predicted"/>
<dbReference type="EMBL" id="JACHXU010000004">
    <property type="protein sequence ID" value="MBB3205859.1"/>
    <property type="molecule type" value="Genomic_DNA"/>
</dbReference>
<dbReference type="AlphaFoldDB" id="A0A7W5DWJ5"/>
<dbReference type="Gene3D" id="3.80.10.10">
    <property type="entry name" value="Ribonuclease Inhibitor"/>
    <property type="match status" value="1"/>
</dbReference>
<dbReference type="InterPro" id="IPR032675">
    <property type="entry name" value="LRR_dom_sf"/>
</dbReference>
<reference evidence="1 2" key="1">
    <citation type="submission" date="2020-08" db="EMBL/GenBank/DDBJ databases">
        <title>Genomic Encyclopedia of Type Strains, Phase III (KMG-III): the genomes of soil and plant-associated and newly described type strains.</title>
        <authorList>
            <person name="Whitman W."/>
        </authorList>
    </citation>
    <scope>NUCLEOTIDE SEQUENCE [LARGE SCALE GENOMIC DNA]</scope>
    <source>
        <strain evidence="1 2">CECT 8075</strain>
    </source>
</reference>
<evidence type="ECO:0000313" key="2">
    <source>
        <dbReference type="Proteomes" id="UP000536179"/>
    </source>
</evidence>
<organism evidence="1 2">
    <name type="scientific">Aporhodopirellula rubra</name>
    <dbReference type="NCBI Taxonomy" id="980271"/>
    <lineage>
        <taxon>Bacteria</taxon>
        <taxon>Pseudomonadati</taxon>
        <taxon>Planctomycetota</taxon>
        <taxon>Planctomycetia</taxon>
        <taxon>Pirellulales</taxon>
        <taxon>Pirellulaceae</taxon>
        <taxon>Aporhodopirellula</taxon>
    </lineage>
</organism>
<name>A0A7W5DWJ5_9BACT</name>
<dbReference type="RefSeq" id="WP_221224941.1">
    <property type="nucleotide sequence ID" value="NZ_JACHXU010000004.1"/>
</dbReference>
<accession>A0A7W5DWJ5</accession>
<dbReference type="SUPFAM" id="SSF52047">
    <property type="entry name" value="RNI-like"/>
    <property type="match status" value="1"/>
</dbReference>